<accession>A0A8S1GQ36</accession>
<comment type="caution">
    <text evidence="10">The sequence shown here is derived from an EMBL/GenBank/DDBJ whole genome shotgun (WGS) entry which is preliminary data.</text>
</comment>
<keyword evidence="4 7" id="KW-0067">ATP-binding</keyword>
<dbReference type="InterPro" id="IPR036860">
    <property type="entry name" value="SH2_dom_sf"/>
</dbReference>
<keyword evidence="1 7" id="KW-0808">Transferase</keyword>
<evidence type="ECO:0000256" key="8">
    <source>
        <dbReference type="SAM" id="MobiDB-lite"/>
    </source>
</evidence>
<dbReference type="PANTHER" id="PTHR24418">
    <property type="entry name" value="TYROSINE-PROTEIN KINASE"/>
    <property type="match status" value="1"/>
</dbReference>
<keyword evidence="5 7" id="KW-0829">Tyrosine-protein kinase</keyword>
<dbReference type="InterPro" id="IPR000980">
    <property type="entry name" value="SH2"/>
</dbReference>
<dbReference type="PROSITE" id="PS00109">
    <property type="entry name" value="PROTEIN_KINASE_TYR"/>
    <property type="match status" value="1"/>
</dbReference>
<feature type="domain" description="Protein kinase" evidence="9">
    <location>
        <begin position="243"/>
        <end position="504"/>
    </location>
</feature>
<keyword evidence="11" id="KW-1185">Reference proteome</keyword>
<dbReference type="EMBL" id="CAJGYM010000003">
    <property type="protein sequence ID" value="CAD6185725.1"/>
    <property type="molecule type" value="Genomic_DNA"/>
</dbReference>
<proteinExistence type="inferred from homology"/>
<evidence type="ECO:0000256" key="6">
    <source>
        <dbReference type="ARBA" id="ARBA00051245"/>
    </source>
</evidence>
<organism evidence="10 11">
    <name type="scientific">Caenorhabditis auriculariae</name>
    <dbReference type="NCBI Taxonomy" id="2777116"/>
    <lineage>
        <taxon>Eukaryota</taxon>
        <taxon>Metazoa</taxon>
        <taxon>Ecdysozoa</taxon>
        <taxon>Nematoda</taxon>
        <taxon>Chromadorea</taxon>
        <taxon>Rhabditida</taxon>
        <taxon>Rhabditina</taxon>
        <taxon>Rhabditomorpha</taxon>
        <taxon>Rhabditoidea</taxon>
        <taxon>Rhabditidae</taxon>
        <taxon>Peloderinae</taxon>
        <taxon>Caenorhabditis</taxon>
    </lineage>
</organism>
<evidence type="ECO:0000256" key="3">
    <source>
        <dbReference type="ARBA" id="ARBA00022777"/>
    </source>
</evidence>
<keyword evidence="3 7" id="KW-0418">Kinase</keyword>
<dbReference type="Pfam" id="PF07714">
    <property type="entry name" value="PK_Tyr_Ser-Thr"/>
    <property type="match status" value="1"/>
</dbReference>
<dbReference type="InterPro" id="IPR008266">
    <property type="entry name" value="Tyr_kinase_AS"/>
</dbReference>
<protein>
    <recommendedName>
        <fullName evidence="7">Tyrosine-protein kinase</fullName>
        <ecNumber evidence="7">2.7.10.2</ecNumber>
    </recommendedName>
</protein>
<reference evidence="10" key="1">
    <citation type="submission" date="2020-10" db="EMBL/GenBank/DDBJ databases">
        <authorList>
            <person name="Kikuchi T."/>
        </authorList>
    </citation>
    <scope>NUCLEOTIDE SEQUENCE</scope>
    <source>
        <strain evidence="10">NKZ352</strain>
    </source>
</reference>
<gene>
    <name evidence="10" type="ORF">CAUJ_LOCUS1644</name>
</gene>
<dbReference type="InterPro" id="IPR050198">
    <property type="entry name" value="Non-receptor_tyrosine_kinases"/>
</dbReference>
<dbReference type="InterPro" id="IPR011009">
    <property type="entry name" value="Kinase-like_dom_sf"/>
</dbReference>
<evidence type="ECO:0000313" key="10">
    <source>
        <dbReference type="EMBL" id="CAD6185725.1"/>
    </source>
</evidence>
<evidence type="ECO:0000259" key="9">
    <source>
        <dbReference type="PROSITE" id="PS50011"/>
    </source>
</evidence>
<dbReference type="GO" id="GO:0004715">
    <property type="term" value="F:non-membrane spanning protein tyrosine kinase activity"/>
    <property type="evidence" value="ECO:0007669"/>
    <property type="project" value="UniProtKB-EC"/>
</dbReference>
<dbReference type="InterPro" id="IPR001245">
    <property type="entry name" value="Ser-Thr/Tyr_kinase_cat_dom"/>
</dbReference>
<evidence type="ECO:0000256" key="1">
    <source>
        <dbReference type="ARBA" id="ARBA00022679"/>
    </source>
</evidence>
<feature type="compositionally biased region" description="Basic residues" evidence="8">
    <location>
        <begin position="537"/>
        <end position="548"/>
    </location>
</feature>
<dbReference type="PROSITE" id="PS50011">
    <property type="entry name" value="PROTEIN_KINASE_DOM"/>
    <property type="match status" value="1"/>
</dbReference>
<dbReference type="EC" id="2.7.10.2" evidence="7"/>
<dbReference type="Gene3D" id="1.10.510.10">
    <property type="entry name" value="Transferase(Phosphotransferase) domain 1"/>
    <property type="match status" value="1"/>
</dbReference>
<dbReference type="Proteomes" id="UP000835052">
    <property type="component" value="Unassembled WGS sequence"/>
</dbReference>
<dbReference type="SUPFAM" id="SSF55550">
    <property type="entry name" value="SH2 domain"/>
    <property type="match status" value="1"/>
</dbReference>
<feature type="region of interest" description="Disordered" evidence="8">
    <location>
        <begin position="511"/>
        <end position="569"/>
    </location>
</feature>
<dbReference type="InterPro" id="IPR020635">
    <property type="entry name" value="Tyr_kinase_cat_dom"/>
</dbReference>
<evidence type="ECO:0000256" key="4">
    <source>
        <dbReference type="ARBA" id="ARBA00022840"/>
    </source>
</evidence>
<dbReference type="OrthoDB" id="5842315at2759"/>
<feature type="region of interest" description="Disordered" evidence="8">
    <location>
        <begin position="77"/>
        <end position="96"/>
    </location>
</feature>
<dbReference type="InterPro" id="IPR000719">
    <property type="entry name" value="Prot_kinase_dom"/>
</dbReference>
<sequence>MEDQKAMEKYTGEKSFVSIFEWVFRLKSGSEVIPTAPCEPTSPNQPITSLQKPKENGIPGYEFEGSEATHSGTVLKEENKEGGDKTITVHDSAGAKGSALSAEQRKKIFEKRNQGDLHEIIVPEREEKIVRKDDESFLENISFYHGFLPQMETMIFIKRSGDFLLRKCEDEGKEFLMISVGILLDCVEDGSENLDENYGQNEAVRVKDYIVRRHEVGVFIEQHMVFECLEDLFVFYMLHPNKASLNVHLKRACPKRVFLAEVNSFGIYGEEVAVKSLLMDSANLSNLKEKMLEEARIMLSLRHENVVEICGWAIDKQPFMVLIEYMQGGSLDSFLIQNFEGSNISLLLKFAFEAAKGVSYLHQMLVLHRDVAARNCLLDSDLRLKIGDFGLAVNGRFHYMKTAEKLPTRYLSPETLSMFVFFQATDCFAFGNLIFEIFSGGMMPFEEFSSADARLKILNSEFNDLETTRAPPALRSFVEEKLWTYRMKERAGMEETVRLLKSLYKEYKKMEGGPKTNTQVSEEVSLGNQEVDAVKKGMSKKMRRRKPVSRAELLEDICPTQEETAANND</sequence>
<dbReference type="SMART" id="SM00219">
    <property type="entry name" value="TyrKc"/>
    <property type="match status" value="1"/>
</dbReference>
<comment type="similarity">
    <text evidence="7">Belongs to the protein kinase superfamily. Tyr protein kinase family.</text>
</comment>
<feature type="compositionally biased region" description="Basic and acidic residues" evidence="8">
    <location>
        <begin position="77"/>
        <end position="88"/>
    </location>
</feature>
<dbReference type="SUPFAM" id="SSF56112">
    <property type="entry name" value="Protein kinase-like (PK-like)"/>
    <property type="match status" value="1"/>
</dbReference>
<evidence type="ECO:0000256" key="2">
    <source>
        <dbReference type="ARBA" id="ARBA00022741"/>
    </source>
</evidence>
<dbReference type="GO" id="GO:0005524">
    <property type="term" value="F:ATP binding"/>
    <property type="evidence" value="ECO:0007669"/>
    <property type="project" value="UniProtKB-KW"/>
</dbReference>
<dbReference type="Gene3D" id="3.30.200.20">
    <property type="entry name" value="Phosphorylase Kinase, domain 1"/>
    <property type="match status" value="1"/>
</dbReference>
<evidence type="ECO:0000313" key="11">
    <source>
        <dbReference type="Proteomes" id="UP000835052"/>
    </source>
</evidence>
<evidence type="ECO:0000256" key="5">
    <source>
        <dbReference type="ARBA" id="ARBA00023137"/>
    </source>
</evidence>
<dbReference type="SMART" id="SM00252">
    <property type="entry name" value="SH2"/>
    <property type="match status" value="1"/>
</dbReference>
<evidence type="ECO:0000256" key="7">
    <source>
        <dbReference type="RuleBase" id="RU362096"/>
    </source>
</evidence>
<dbReference type="Gene3D" id="3.30.505.10">
    <property type="entry name" value="SH2 domain"/>
    <property type="match status" value="1"/>
</dbReference>
<keyword evidence="2 7" id="KW-0547">Nucleotide-binding</keyword>
<dbReference type="AlphaFoldDB" id="A0A8S1GQ36"/>
<dbReference type="PRINTS" id="PR00109">
    <property type="entry name" value="TYRKINASE"/>
</dbReference>
<comment type="catalytic activity">
    <reaction evidence="6 7">
        <text>L-tyrosyl-[protein] + ATP = O-phospho-L-tyrosyl-[protein] + ADP + H(+)</text>
        <dbReference type="Rhea" id="RHEA:10596"/>
        <dbReference type="Rhea" id="RHEA-COMP:10136"/>
        <dbReference type="Rhea" id="RHEA-COMP:20101"/>
        <dbReference type="ChEBI" id="CHEBI:15378"/>
        <dbReference type="ChEBI" id="CHEBI:30616"/>
        <dbReference type="ChEBI" id="CHEBI:46858"/>
        <dbReference type="ChEBI" id="CHEBI:61978"/>
        <dbReference type="ChEBI" id="CHEBI:456216"/>
        <dbReference type="EC" id="2.7.10.2"/>
    </reaction>
</comment>
<feature type="compositionally biased region" description="Polar residues" evidence="8">
    <location>
        <begin position="515"/>
        <end position="528"/>
    </location>
</feature>
<name>A0A8S1GQ36_9PELO</name>